<accession>A0A397VYZ5</accession>
<name>A0A397VYZ5_9GLOM</name>
<dbReference type="Proteomes" id="UP000266673">
    <property type="component" value="Unassembled WGS sequence"/>
</dbReference>
<evidence type="ECO:0000313" key="2">
    <source>
        <dbReference type="Proteomes" id="UP000266673"/>
    </source>
</evidence>
<dbReference type="AlphaFoldDB" id="A0A397VYZ5"/>
<gene>
    <name evidence="1" type="ORF">C2G38_2030416</name>
</gene>
<evidence type="ECO:0000313" key="1">
    <source>
        <dbReference type="EMBL" id="RIB26229.1"/>
    </source>
</evidence>
<sequence>MDIDHDNELSKQLMLYHRLIVAIQSLREEYVLWPREDYQKEINQEFENLGFPIAIGAIDGTHIPLNEAPSKINKEKHNDNWGQDYNDDPIELELEDFELGQ</sequence>
<dbReference type="EMBL" id="QKWP01000143">
    <property type="protein sequence ID" value="RIB26229.1"/>
    <property type="molecule type" value="Genomic_DNA"/>
</dbReference>
<comment type="caution">
    <text evidence="1">The sequence shown here is derived from an EMBL/GenBank/DDBJ whole genome shotgun (WGS) entry which is preliminary data.</text>
</comment>
<proteinExistence type="predicted"/>
<dbReference type="OrthoDB" id="2445244at2759"/>
<evidence type="ECO:0008006" key="3">
    <source>
        <dbReference type="Google" id="ProtNLM"/>
    </source>
</evidence>
<protein>
    <recommendedName>
        <fullName evidence="3">DDE Tnp4 domain-containing protein</fullName>
    </recommendedName>
</protein>
<reference evidence="1 2" key="1">
    <citation type="submission" date="2018-06" db="EMBL/GenBank/DDBJ databases">
        <title>Comparative genomics reveals the genomic features of Rhizophagus irregularis, R. cerebriforme, R. diaphanum and Gigaspora rosea, and their symbiotic lifestyle signature.</title>
        <authorList>
            <person name="Morin E."/>
            <person name="San Clemente H."/>
            <person name="Chen E.C.H."/>
            <person name="De La Providencia I."/>
            <person name="Hainaut M."/>
            <person name="Kuo A."/>
            <person name="Kohler A."/>
            <person name="Murat C."/>
            <person name="Tang N."/>
            <person name="Roy S."/>
            <person name="Loubradou J."/>
            <person name="Henrissat B."/>
            <person name="Grigoriev I.V."/>
            <person name="Corradi N."/>
            <person name="Roux C."/>
            <person name="Martin F.M."/>
        </authorList>
    </citation>
    <scope>NUCLEOTIDE SEQUENCE [LARGE SCALE GENOMIC DNA]</scope>
    <source>
        <strain evidence="1 2">DAOM 194757</strain>
    </source>
</reference>
<organism evidence="1 2">
    <name type="scientific">Gigaspora rosea</name>
    <dbReference type="NCBI Taxonomy" id="44941"/>
    <lineage>
        <taxon>Eukaryota</taxon>
        <taxon>Fungi</taxon>
        <taxon>Fungi incertae sedis</taxon>
        <taxon>Mucoromycota</taxon>
        <taxon>Glomeromycotina</taxon>
        <taxon>Glomeromycetes</taxon>
        <taxon>Diversisporales</taxon>
        <taxon>Gigasporaceae</taxon>
        <taxon>Gigaspora</taxon>
    </lineage>
</organism>
<keyword evidence="2" id="KW-1185">Reference proteome</keyword>